<dbReference type="Gene3D" id="3.40.50.2000">
    <property type="entry name" value="Glycogen Phosphorylase B"/>
    <property type="match status" value="2"/>
</dbReference>
<organism evidence="3 4">
    <name type="scientific">Desulfotignum balticum</name>
    <dbReference type="NCBI Taxonomy" id="115781"/>
    <lineage>
        <taxon>Bacteria</taxon>
        <taxon>Pseudomonadati</taxon>
        <taxon>Thermodesulfobacteriota</taxon>
        <taxon>Desulfobacteria</taxon>
        <taxon>Desulfobacterales</taxon>
        <taxon>Desulfobacteraceae</taxon>
        <taxon>Desulfotignum</taxon>
    </lineage>
</organism>
<feature type="domain" description="Glycosyltransferase subfamily 4-like N-terminal" evidence="2">
    <location>
        <begin position="20"/>
        <end position="170"/>
    </location>
</feature>
<feature type="non-terminal residue" evidence="3">
    <location>
        <position position="265"/>
    </location>
</feature>
<protein>
    <submittedName>
        <fullName evidence="3">Glycosyltransferase</fullName>
    </submittedName>
</protein>
<dbReference type="Pfam" id="PF13439">
    <property type="entry name" value="Glyco_transf_4"/>
    <property type="match status" value="1"/>
</dbReference>
<dbReference type="EMBL" id="JACCQK010000484">
    <property type="protein sequence ID" value="MBG0779889.1"/>
    <property type="molecule type" value="Genomic_DNA"/>
</dbReference>
<reference evidence="3" key="1">
    <citation type="submission" date="2020-07" db="EMBL/GenBank/DDBJ databases">
        <title>Severe corrosion of carbon steel in oil field produced water can be linked to methanogenic archaea containing a special type of NiFe hydrogenase.</title>
        <authorList>
            <person name="Lahme S."/>
            <person name="Mand J."/>
            <person name="Longwell J."/>
            <person name="Smith R."/>
            <person name="Enning D."/>
        </authorList>
    </citation>
    <scope>NUCLEOTIDE SEQUENCE</scope>
    <source>
        <strain evidence="3">MIC098Bin6</strain>
    </source>
</reference>
<dbReference type="PANTHER" id="PTHR45947:SF3">
    <property type="entry name" value="SULFOQUINOVOSYL TRANSFERASE SQD2"/>
    <property type="match status" value="1"/>
</dbReference>
<dbReference type="AlphaFoldDB" id="A0A931CY66"/>
<name>A0A931CY66_9BACT</name>
<dbReference type="Proteomes" id="UP000706172">
    <property type="component" value="Unassembled WGS sequence"/>
</dbReference>
<dbReference type="PANTHER" id="PTHR45947">
    <property type="entry name" value="SULFOQUINOVOSYL TRANSFERASE SQD2"/>
    <property type="match status" value="1"/>
</dbReference>
<dbReference type="Pfam" id="PF00534">
    <property type="entry name" value="Glycos_transf_1"/>
    <property type="match status" value="1"/>
</dbReference>
<dbReference type="InterPro" id="IPR050194">
    <property type="entry name" value="Glycosyltransferase_grp1"/>
</dbReference>
<evidence type="ECO:0000313" key="3">
    <source>
        <dbReference type="EMBL" id="MBG0779889.1"/>
    </source>
</evidence>
<sequence length="265" mass="30538">MLTPSQSHFKIFHTTCHTQWGGLEKRIFNEAMWMRNHGHDIIVAAPKNTPLLHKSRQKGFRTYEVDFKKSDMLSDYRFLSRVFANEQPDIVNTHGNEDSRIALLAAFREKIGCRILSRHISAHVRDSWYNRLIYKKYATYVFTTADYTTRHLKNVFNLNDRQVFSMPSGILPPETLPSKESAGKKLAKTLGCSPDTRFIGFVGRLSEDKGVTTLVKAFKQVLNHIPHHLVLVGNGPDAYREQLEKMIRDIEITSRTHFMGFTDDV</sequence>
<evidence type="ECO:0000259" key="1">
    <source>
        <dbReference type="Pfam" id="PF00534"/>
    </source>
</evidence>
<feature type="domain" description="Glycosyl transferase family 1" evidence="1">
    <location>
        <begin position="193"/>
        <end position="263"/>
    </location>
</feature>
<dbReference type="SUPFAM" id="SSF53756">
    <property type="entry name" value="UDP-Glycosyltransferase/glycogen phosphorylase"/>
    <property type="match status" value="1"/>
</dbReference>
<evidence type="ECO:0000259" key="2">
    <source>
        <dbReference type="Pfam" id="PF13439"/>
    </source>
</evidence>
<gene>
    <name evidence="3" type="ORF">H0S81_08185</name>
</gene>
<proteinExistence type="predicted"/>
<dbReference type="InterPro" id="IPR028098">
    <property type="entry name" value="Glyco_trans_4-like_N"/>
</dbReference>
<evidence type="ECO:0000313" key="4">
    <source>
        <dbReference type="Proteomes" id="UP000706172"/>
    </source>
</evidence>
<accession>A0A931CY66</accession>
<dbReference type="GO" id="GO:0016757">
    <property type="term" value="F:glycosyltransferase activity"/>
    <property type="evidence" value="ECO:0007669"/>
    <property type="project" value="InterPro"/>
</dbReference>
<comment type="caution">
    <text evidence="3">The sequence shown here is derived from an EMBL/GenBank/DDBJ whole genome shotgun (WGS) entry which is preliminary data.</text>
</comment>
<dbReference type="InterPro" id="IPR001296">
    <property type="entry name" value="Glyco_trans_1"/>
</dbReference>